<proteinExistence type="predicted"/>
<dbReference type="InterPro" id="IPR011006">
    <property type="entry name" value="CheY-like_superfamily"/>
</dbReference>
<dbReference type="Gene3D" id="3.40.50.2300">
    <property type="match status" value="1"/>
</dbReference>
<feature type="domain" description="Response regulatory" evidence="7">
    <location>
        <begin position="13"/>
        <end position="127"/>
    </location>
</feature>
<dbReference type="GO" id="GO:0032993">
    <property type="term" value="C:protein-DNA complex"/>
    <property type="evidence" value="ECO:0007669"/>
    <property type="project" value="TreeGrafter"/>
</dbReference>
<keyword evidence="5" id="KW-0804">Transcription</keyword>
<gene>
    <name evidence="8" type="ORF">HNR37_000088</name>
</gene>
<dbReference type="SUPFAM" id="SSF46894">
    <property type="entry name" value="C-terminal effector domain of the bipartite response regulators"/>
    <property type="match status" value="1"/>
</dbReference>
<accession>A0A7W7Y2A2</accession>
<dbReference type="Pfam" id="PF00072">
    <property type="entry name" value="Response_reg"/>
    <property type="match status" value="1"/>
</dbReference>
<keyword evidence="2" id="KW-0902">Two-component regulatory system</keyword>
<keyword evidence="3" id="KW-0805">Transcription regulation</keyword>
<dbReference type="Pfam" id="PF00486">
    <property type="entry name" value="Trans_reg_C"/>
    <property type="match status" value="1"/>
</dbReference>
<keyword evidence="9" id="KW-1185">Reference proteome</keyword>
<dbReference type="InterPro" id="IPR001789">
    <property type="entry name" value="Sig_transdc_resp-reg_receiver"/>
</dbReference>
<dbReference type="PANTHER" id="PTHR48111:SF1">
    <property type="entry name" value="TWO-COMPONENT RESPONSE REGULATOR ORR33"/>
    <property type="match status" value="1"/>
</dbReference>
<feature type="modified residue" description="4-aspartylphosphate" evidence="6">
    <location>
        <position position="62"/>
    </location>
</feature>
<dbReference type="EMBL" id="JACHID010000001">
    <property type="protein sequence ID" value="MBB5020785.1"/>
    <property type="molecule type" value="Genomic_DNA"/>
</dbReference>
<evidence type="ECO:0000259" key="7">
    <source>
        <dbReference type="PROSITE" id="PS50110"/>
    </source>
</evidence>
<sequence length="227" mass="25556">MTEKYSVPLKDMTILVADDDSEALGTLERSLKRDFGCVLTARDGEEAIRLFEENQVHISLLDIVMPKMSGLDVASKIRERDPDIPIVVLTAHDDNEKIRSAVRLRLMDYLVKPVEINQLKEVLKNCVDELEKRGRLWVRLCNGASFNAITNEVKIDGQTHILTKSEKLFLESLLRRRGQVVSTEEIARYINEDGMTPGGLRTLVYRLRGKVGSDAVVSAKDVGYMAP</sequence>
<keyword evidence="1 6" id="KW-0597">Phosphoprotein</keyword>
<dbReference type="InterPro" id="IPR001867">
    <property type="entry name" value="OmpR/PhoB-type_DNA-bd"/>
</dbReference>
<dbReference type="GO" id="GO:0000156">
    <property type="term" value="F:phosphorelay response regulator activity"/>
    <property type="evidence" value="ECO:0007669"/>
    <property type="project" value="TreeGrafter"/>
</dbReference>
<evidence type="ECO:0000256" key="6">
    <source>
        <dbReference type="PROSITE-ProRule" id="PRU00169"/>
    </source>
</evidence>
<dbReference type="SMART" id="SM00862">
    <property type="entry name" value="Trans_reg_C"/>
    <property type="match status" value="1"/>
</dbReference>
<dbReference type="Proteomes" id="UP000528322">
    <property type="component" value="Unassembled WGS sequence"/>
</dbReference>
<dbReference type="RefSeq" id="WP_183728232.1">
    <property type="nucleotide sequence ID" value="NZ_JACHID010000001.1"/>
</dbReference>
<dbReference type="GO" id="GO:0005829">
    <property type="term" value="C:cytosol"/>
    <property type="evidence" value="ECO:0007669"/>
    <property type="project" value="TreeGrafter"/>
</dbReference>
<keyword evidence="4 8" id="KW-0238">DNA-binding</keyword>
<evidence type="ECO:0000313" key="9">
    <source>
        <dbReference type="Proteomes" id="UP000528322"/>
    </source>
</evidence>
<dbReference type="PROSITE" id="PS50110">
    <property type="entry name" value="RESPONSE_REGULATORY"/>
    <property type="match status" value="1"/>
</dbReference>
<evidence type="ECO:0000313" key="8">
    <source>
        <dbReference type="EMBL" id="MBB5020785.1"/>
    </source>
</evidence>
<protein>
    <submittedName>
        <fullName evidence="8">DNA-binding response OmpR family regulator</fullName>
    </submittedName>
</protein>
<evidence type="ECO:0000256" key="3">
    <source>
        <dbReference type="ARBA" id="ARBA00023015"/>
    </source>
</evidence>
<dbReference type="InterPro" id="IPR039420">
    <property type="entry name" value="WalR-like"/>
</dbReference>
<dbReference type="PANTHER" id="PTHR48111">
    <property type="entry name" value="REGULATOR OF RPOS"/>
    <property type="match status" value="1"/>
</dbReference>
<dbReference type="GO" id="GO:0006355">
    <property type="term" value="P:regulation of DNA-templated transcription"/>
    <property type="evidence" value="ECO:0007669"/>
    <property type="project" value="InterPro"/>
</dbReference>
<evidence type="ECO:0000256" key="2">
    <source>
        <dbReference type="ARBA" id="ARBA00023012"/>
    </source>
</evidence>
<dbReference type="Gene3D" id="1.10.10.10">
    <property type="entry name" value="Winged helix-like DNA-binding domain superfamily/Winged helix DNA-binding domain"/>
    <property type="match status" value="1"/>
</dbReference>
<evidence type="ECO:0000256" key="4">
    <source>
        <dbReference type="ARBA" id="ARBA00023125"/>
    </source>
</evidence>
<comment type="caution">
    <text evidence="8">The sequence shown here is derived from an EMBL/GenBank/DDBJ whole genome shotgun (WGS) entry which is preliminary data.</text>
</comment>
<dbReference type="GO" id="GO:0000976">
    <property type="term" value="F:transcription cis-regulatory region binding"/>
    <property type="evidence" value="ECO:0007669"/>
    <property type="project" value="TreeGrafter"/>
</dbReference>
<dbReference type="CDD" id="cd17536">
    <property type="entry name" value="REC_YesN-like"/>
    <property type="match status" value="1"/>
</dbReference>
<name>A0A7W7Y2A2_9BACT</name>
<dbReference type="InterPro" id="IPR036388">
    <property type="entry name" value="WH-like_DNA-bd_sf"/>
</dbReference>
<dbReference type="AlphaFoldDB" id="A0A7W7Y2A2"/>
<evidence type="ECO:0000256" key="5">
    <source>
        <dbReference type="ARBA" id="ARBA00023163"/>
    </source>
</evidence>
<organism evidence="8 9">
    <name type="scientific">Desulfurispira natronophila</name>
    <dbReference type="NCBI Taxonomy" id="682562"/>
    <lineage>
        <taxon>Bacteria</taxon>
        <taxon>Pseudomonadati</taxon>
        <taxon>Chrysiogenota</taxon>
        <taxon>Chrysiogenia</taxon>
        <taxon>Chrysiogenales</taxon>
        <taxon>Chrysiogenaceae</taxon>
        <taxon>Desulfurispira</taxon>
    </lineage>
</organism>
<reference evidence="8 9" key="1">
    <citation type="submission" date="2020-08" db="EMBL/GenBank/DDBJ databases">
        <title>Genomic Encyclopedia of Type Strains, Phase IV (KMG-IV): sequencing the most valuable type-strain genomes for metagenomic binning, comparative biology and taxonomic classification.</title>
        <authorList>
            <person name="Goeker M."/>
        </authorList>
    </citation>
    <scope>NUCLEOTIDE SEQUENCE [LARGE SCALE GENOMIC DNA]</scope>
    <source>
        <strain evidence="8 9">DSM 22071</strain>
    </source>
</reference>
<dbReference type="InterPro" id="IPR016032">
    <property type="entry name" value="Sig_transdc_resp-reg_C-effctor"/>
</dbReference>
<evidence type="ECO:0000256" key="1">
    <source>
        <dbReference type="ARBA" id="ARBA00022553"/>
    </source>
</evidence>
<dbReference type="SUPFAM" id="SSF52172">
    <property type="entry name" value="CheY-like"/>
    <property type="match status" value="1"/>
</dbReference>
<dbReference type="SMART" id="SM00448">
    <property type="entry name" value="REC"/>
    <property type="match status" value="1"/>
</dbReference>